<gene>
    <name evidence="1" type="ORF">QV13_18355</name>
</gene>
<accession>A0A1C2DIF0</accession>
<dbReference type="RefSeq" id="WP_024926557.1">
    <property type="nucleotide sequence ID" value="NZ_MDEO01000035.1"/>
</dbReference>
<sequence length="213" mass="23711">MNLNGSIALFQYWNRLRAGRPAPRRTEVEPADIKALLADTFILEKDTRGEAVFRLAGTRLCATHGRELKGFSFPSLWREKDQRLVSRLIHGVFDQRSVVLITYEGISRSGRPCKFELLALPLDGGVEHPRCLGIVSVAERPFWLGSDPIVDALIESIRIVDPDKEMAALASRTAITPPSLAPIDLDRRDGLGPLGRGRKVRHLVVLEGGREEE</sequence>
<dbReference type="Pfam" id="PF07310">
    <property type="entry name" value="PAS_5"/>
    <property type="match status" value="1"/>
</dbReference>
<organism evidence="1 2">
    <name type="scientific">Mesorhizobium hungaricum</name>
    <dbReference type="NCBI Taxonomy" id="1566387"/>
    <lineage>
        <taxon>Bacteria</taxon>
        <taxon>Pseudomonadati</taxon>
        <taxon>Pseudomonadota</taxon>
        <taxon>Alphaproteobacteria</taxon>
        <taxon>Hyphomicrobiales</taxon>
        <taxon>Phyllobacteriaceae</taxon>
        <taxon>Mesorhizobium</taxon>
    </lineage>
</organism>
<dbReference type="Proteomes" id="UP000094412">
    <property type="component" value="Unassembled WGS sequence"/>
</dbReference>
<name>A0A1C2DIF0_9HYPH</name>
<dbReference type="PIRSF" id="PIRSF031878">
    <property type="entry name" value="UCP031878"/>
    <property type="match status" value="1"/>
</dbReference>
<dbReference type="OrthoDB" id="8480244at2"/>
<keyword evidence="2" id="KW-1185">Reference proteome</keyword>
<dbReference type="STRING" id="1566387.QV13_18355"/>
<comment type="caution">
    <text evidence="1">The sequence shown here is derived from an EMBL/GenBank/DDBJ whole genome shotgun (WGS) entry which is preliminary data.</text>
</comment>
<dbReference type="EMBL" id="MDEO01000035">
    <property type="protein sequence ID" value="OCX14435.1"/>
    <property type="molecule type" value="Genomic_DNA"/>
</dbReference>
<proteinExistence type="predicted"/>
<protein>
    <submittedName>
        <fullName evidence="1">PAS domain-containing protein</fullName>
    </submittedName>
</protein>
<evidence type="ECO:0000313" key="2">
    <source>
        <dbReference type="Proteomes" id="UP000094412"/>
    </source>
</evidence>
<dbReference type="AlphaFoldDB" id="A0A1C2DIF0"/>
<reference evidence="1 2" key="1">
    <citation type="submission" date="2016-08" db="EMBL/GenBank/DDBJ databases">
        <title>Whole genome sequence of Mesorhizobium sp. strain UASWS1009 isolated from industrial sewage.</title>
        <authorList>
            <person name="Crovadore J."/>
            <person name="Calmin G."/>
            <person name="Chablais R."/>
            <person name="Cochard B."/>
            <person name="Lefort F."/>
        </authorList>
    </citation>
    <scope>NUCLEOTIDE SEQUENCE [LARGE SCALE GENOMIC DNA]</scope>
    <source>
        <strain evidence="1 2">UASWS1009</strain>
    </source>
</reference>
<dbReference type="InterPro" id="IPR009922">
    <property type="entry name" value="DUF1457"/>
</dbReference>
<evidence type="ECO:0000313" key="1">
    <source>
        <dbReference type="EMBL" id="OCX14435.1"/>
    </source>
</evidence>